<dbReference type="SUPFAM" id="SSF48403">
    <property type="entry name" value="Ankyrin repeat"/>
    <property type="match status" value="1"/>
</dbReference>
<accession>G2DGB4</accession>
<dbReference type="Pfam" id="PF12796">
    <property type="entry name" value="Ank_2"/>
    <property type="match status" value="2"/>
</dbReference>
<dbReference type="PRINTS" id="PR01415">
    <property type="entry name" value="ANKYRIN"/>
</dbReference>
<evidence type="ECO:0000313" key="5">
    <source>
        <dbReference type="Proteomes" id="UP000004491"/>
    </source>
</evidence>
<comment type="caution">
    <text evidence="4">The sequence shown here is derived from an EMBL/GenBank/DDBJ whole genome shotgun (WGS) entry which is preliminary data.</text>
</comment>
<dbReference type="PANTHER" id="PTHR24171:SF9">
    <property type="entry name" value="ANKYRIN REPEAT DOMAIN-CONTAINING PROTEIN 39"/>
    <property type="match status" value="1"/>
</dbReference>
<reference evidence="4" key="1">
    <citation type="journal article" date="2011" name="ISME J.">
        <title>The endosymbionts of the deep-sea tubeworms Riftia pachyptila and Tevnia jerichonana share an identical physiology as revealed by proteogenomic analyses.</title>
        <authorList>
            <person name="Gardebrecht A."/>
            <person name="Markert S."/>
            <person name="Felbeck H."/>
            <person name="Thuermer A."/>
            <person name="Albrecht D."/>
            <person name="Wollherr A."/>
            <person name="Kabisch J."/>
            <person name="Lehmann R."/>
            <person name="Daniel R."/>
            <person name="Liesegang H."/>
            <person name="Hecker M."/>
            <person name="Sievert S.M."/>
            <person name="Schweder T."/>
        </authorList>
    </citation>
    <scope>NUCLEOTIDE SEQUENCE [LARGE SCALE GENOMIC DNA]</scope>
</reference>
<evidence type="ECO:0000256" key="3">
    <source>
        <dbReference type="PROSITE-ProRule" id="PRU00023"/>
    </source>
</evidence>
<proteinExistence type="predicted"/>
<dbReference type="AlphaFoldDB" id="G2DGB4"/>
<dbReference type="PROSITE" id="PS50088">
    <property type="entry name" value="ANK_REPEAT"/>
    <property type="match status" value="3"/>
</dbReference>
<sequence>MQTPLTTFYHRYMKLHPILLPSLLALLLMAGCSKPDRPTINLYRAVHVGDIDQIERNLYWDADINATGPDGRTPLHVAAERGLLVVVSILLDHGADIDAKNTFGKSPIYTAVMARRPLIARQLADQGAQFEPNKMLIEAVRSNSASRDIIEFLIKRGAKINVTDKDGNTPLHIAVLQDHRVIVKHLIAKGAEVNQRNHAGQTALQLAIANNSEAIIAILHKYGAVAGKPDM</sequence>
<dbReference type="SMART" id="SM00248">
    <property type="entry name" value="ANK"/>
    <property type="match status" value="5"/>
</dbReference>
<keyword evidence="5" id="KW-1185">Reference proteome</keyword>
<dbReference type="InterPro" id="IPR002110">
    <property type="entry name" value="Ankyrin_rpt"/>
</dbReference>
<name>G2DGB4_9GAMM</name>
<dbReference type="EMBL" id="AFOC01000089">
    <property type="protein sequence ID" value="EGV50337.1"/>
    <property type="molecule type" value="Genomic_DNA"/>
</dbReference>
<dbReference type="InterPro" id="IPR036770">
    <property type="entry name" value="Ankyrin_rpt-contain_sf"/>
</dbReference>
<feature type="repeat" description="ANK" evidence="3">
    <location>
        <begin position="131"/>
        <end position="165"/>
    </location>
</feature>
<gene>
    <name evidence="4" type="ORF">Rifp1Sym_dj00070</name>
</gene>
<dbReference type="Gene3D" id="1.25.40.20">
    <property type="entry name" value="Ankyrin repeat-containing domain"/>
    <property type="match status" value="2"/>
</dbReference>
<dbReference type="PROSITE" id="PS50297">
    <property type="entry name" value="ANK_REP_REGION"/>
    <property type="match status" value="2"/>
</dbReference>
<feature type="repeat" description="ANK" evidence="3">
    <location>
        <begin position="166"/>
        <end position="198"/>
    </location>
</feature>
<dbReference type="Proteomes" id="UP000004491">
    <property type="component" value="Unassembled WGS sequence"/>
</dbReference>
<evidence type="ECO:0000256" key="2">
    <source>
        <dbReference type="ARBA" id="ARBA00023043"/>
    </source>
</evidence>
<feature type="repeat" description="ANK" evidence="3">
    <location>
        <begin position="70"/>
        <end position="102"/>
    </location>
</feature>
<organism evidence="4 5">
    <name type="scientific">endosymbiont of Riftia pachyptila</name>
    <name type="common">vent Ph05</name>
    <dbReference type="NCBI Taxonomy" id="1048808"/>
    <lineage>
        <taxon>Bacteria</taxon>
        <taxon>Pseudomonadati</taxon>
        <taxon>Pseudomonadota</taxon>
        <taxon>Gammaproteobacteria</taxon>
        <taxon>sulfur-oxidizing symbionts</taxon>
    </lineage>
</organism>
<evidence type="ECO:0000256" key="1">
    <source>
        <dbReference type="ARBA" id="ARBA00022737"/>
    </source>
</evidence>
<keyword evidence="1" id="KW-0677">Repeat</keyword>
<evidence type="ECO:0000313" key="4">
    <source>
        <dbReference type="EMBL" id="EGV50337.1"/>
    </source>
</evidence>
<dbReference type="PANTHER" id="PTHR24171">
    <property type="entry name" value="ANKYRIN REPEAT DOMAIN-CONTAINING PROTEIN 39-RELATED"/>
    <property type="match status" value="1"/>
</dbReference>
<protein>
    <submittedName>
        <fullName evidence="4">Putative ankyrin repeat protein</fullName>
    </submittedName>
</protein>
<keyword evidence="2 3" id="KW-0040">ANK repeat</keyword>